<dbReference type="PANTHER" id="PTHR14948">
    <property type="entry name" value="NG5"/>
    <property type="match status" value="1"/>
</dbReference>
<dbReference type="Pfam" id="PF14237">
    <property type="entry name" value="GYF_2"/>
    <property type="match status" value="1"/>
</dbReference>
<dbReference type="RefSeq" id="WP_250722188.1">
    <property type="nucleotide sequence ID" value="NZ_CP098400.1"/>
</dbReference>
<evidence type="ECO:0000313" key="8">
    <source>
        <dbReference type="Proteomes" id="UP001056426"/>
    </source>
</evidence>
<feature type="domain" description="GYF" evidence="6">
    <location>
        <begin position="4"/>
        <end position="49"/>
    </location>
</feature>
<keyword evidence="8" id="KW-1185">Reference proteome</keyword>
<dbReference type="GO" id="GO:0016020">
    <property type="term" value="C:membrane"/>
    <property type="evidence" value="ECO:0007669"/>
    <property type="project" value="UniProtKB-SubCell"/>
</dbReference>
<dbReference type="Proteomes" id="UP001056426">
    <property type="component" value="Chromosome"/>
</dbReference>
<feature type="transmembrane region" description="Helical" evidence="5">
    <location>
        <begin position="81"/>
        <end position="102"/>
    </location>
</feature>
<name>A0A9J6ZM27_9BACT</name>
<evidence type="ECO:0000256" key="3">
    <source>
        <dbReference type="ARBA" id="ARBA00022989"/>
    </source>
</evidence>
<keyword evidence="4 5" id="KW-0472">Membrane</keyword>
<evidence type="ECO:0000256" key="2">
    <source>
        <dbReference type="ARBA" id="ARBA00022692"/>
    </source>
</evidence>
<sequence length="156" mass="17187">MKKYFYSDGTNHYGPFTKEELREKGITRDTLVWYKELNDWHPAGKLSELNGIFELAPPPVEKPTSSSTISDLKFQQPPKTWLVESILVTIFCCLPFGIAGIVNASKVESRFYAGDIEGAKAASAKAKTWTTVSFWLGLAGSILYIIAMLAGAVSGF</sequence>
<evidence type="ECO:0000256" key="1">
    <source>
        <dbReference type="ARBA" id="ARBA00004370"/>
    </source>
</evidence>
<accession>A0A9J6ZM27</accession>
<reference evidence="7" key="1">
    <citation type="submission" date="2022-05" db="EMBL/GenBank/DDBJ databases">
        <authorList>
            <person name="Sun X."/>
        </authorList>
    </citation>
    <scope>NUCLEOTIDE SEQUENCE</scope>
    <source>
        <strain evidence="7">Ai-910</strain>
    </source>
</reference>
<protein>
    <submittedName>
        <fullName evidence="7">CD225/dispanin family protein</fullName>
    </submittedName>
</protein>
<dbReference type="Pfam" id="PF04505">
    <property type="entry name" value="CD225"/>
    <property type="match status" value="1"/>
</dbReference>
<dbReference type="InterPro" id="IPR007593">
    <property type="entry name" value="CD225/Dispanin_fam"/>
</dbReference>
<dbReference type="KEGG" id="alkq:M9189_07925"/>
<evidence type="ECO:0000256" key="4">
    <source>
        <dbReference type="ARBA" id="ARBA00023136"/>
    </source>
</evidence>
<proteinExistence type="predicted"/>
<dbReference type="InterPro" id="IPR025640">
    <property type="entry name" value="GYF_2"/>
</dbReference>
<keyword evidence="3 5" id="KW-1133">Transmembrane helix</keyword>
<dbReference type="EMBL" id="CP098400">
    <property type="protein sequence ID" value="URW78789.1"/>
    <property type="molecule type" value="Genomic_DNA"/>
</dbReference>
<keyword evidence="2 5" id="KW-0812">Transmembrane</keyword>
<evidence type="ECO:0000313" key="7">
    <source>
        <dbReference type="EMBL" id="URW78789.1"/>
    </source>
</evidence>
<dbReference type="PANTHER" id="PTHR14948:SF44">
    <property type="entry name" value="PROLINE-RICH TRANSMEMBRANE PROTEIN 1-LIKE"/>
    <property type="match status" value="1"/>
</dbReference>
<evidence type="ECO:0000259" key="6">
    <source>
        <dbReference type="Pfam" id="PF14237"/>
    </source>
</evidence>
<feature type="transmembrane region" description="Helical" evidence="5">
    <location>
        <begin position="132"/>
        <end position="153"/>
    </location>
</feature>
<comment type="subcellular location">
    <subcellularLocation>
        <location evidence="1">Membrane</location>
    </subcellularLocation>
</comment>
<dbReference type="InterPro" id="IPR051423">
    <property type="entry name" value="CD225/Dispanin"/>
</dbReference>
<evidence type="ECO:0000256" key="5">
    <source>
        <dbReference type="SAM" id="Phobius"/>
    </source>
</evidence>
<dbReference type="AlphaFoldDB" id="A0A9J6ZM27"/>
<organism evidence="7 8">
    <name type="scientific">Xiashengella succiniciproducens</name>
    <dbReference type="NCBI Taxonomy" id="2949635"/>
    <lineage>
        <taxon>Bacteria</taxon>
        <taxon>Pseudomonadati</taxon>
        <taxon>Bacteroidota</taxon>
        <taxon>Bacteroidia</taxon>
        <taxon>Marinilabiliales</taxon>
        <taxon>Marinilabiliaceae</taxon>
        <taxon>Xiashengella</taxon>
    </lineage>
</organism>
<gene>
    <name evidence="7" type="ORF">M9189_07925</name>
</gene>
<reference evidence="7" key="2">
    <citation type="submission" date="2022-06" db="EMBL/GenBank/DDBJ databases">
        <title>Xiashengella guii gen. nov. sp. nov., a bacterium isolated form anaerobic digestion tank.</title>
        <authorList>
            <person name="Huang H."/>
        </authorList>
    </citation>
    <scope>NUCLEOTIDE SEQUENCE</scope>
    <source>
        <strain evidence="7">Ai-910</strain>
    </source>
</reference>